<dbReference type="EMBL" id="GBXM01007217">
    <property type="protein sequence ID" value="JAI01361.1"/>
    <property type="molecule type" value="Transcribed_RNA"/>
</dbReference>
<dbReference type="AlphaFoldDB" id="A0A0E9XHR1"/>
<proteinExistence type="predicted"/>
<sequence>MGALKTCEMQNRAHNQAVLSSAMFIVC</sequence>
<organism evidence="1">
    <name type="scientific">Anguilla anguilla</name>
    <name type="common">European freshwater eel</name>
    <name type="synonym">Muraena anguilla</name>
    <dbReference type="NCBI Taxonomy" id="7936"/>
    <lineage>
        <taxon>Eukaryota</taxon>
        <taxon>Metazoa</taxon>
        <taxon>Chordata</taxon>
        <taxon>Craniata</taxon>
        <taxon>Vertebrata</taxon>
        <taxon>Euteleostomi</taxon>
        <taxon>Actinopterygii</taxon>
        <taxon>Neopterygii</taxon>
        <taxon>Teleostei</taxon>
        <taxon>Anguilliformes</taxon>
        <taxon>Anguillidae</taxon>
        <taxon>Anguilla</taxon>
    </lineage>
</organism>
<reference evidence="1" key="2">
    <citation type="journal article" date="2015" name="Fish Shellfish Immunol.">
        <title>Early steps in the European eel (Anguilla anguilla)-Vibrio vulnificus interaction in the gills: Role of the RtxA13 toxin.</title>
        <authorList>
            <person name="Callol A."/>
            <person name="Pajuelo D."/>
            <person name="Ebbesson L."/>
            <person name="Teles M."/>
            <person name="MacKenzie S."/>
            <person name="Amaro C."/>
        </authorList>
    </citation>
    <scope>NUCLEOTIDE SEQUENCE</scope>
</reference>
<name>A0A0E9XHR1_ANGAN</name>
<protein>
    <submittedName>
        <fullName evidence="1">Uncharacterized protein</fullName>
    </submittedName>
</protein>
<accession>A0A0E9XHR1</accession>
<reference evidence="1" key="1">
    <citation type="submission" date="2014-11" db="EMBL/GenBank/DDBJ databases">
        <authorList>
            <person name="Amaro Gonzalez C."/>
        </authorList>
    </citation>
    <scope>NUCLEOTIDE SEQUENCE</scope>
</reference>
<evidence type="ECO:0000313" key="1">
    <source>
        <dbReference type="EMBL" id="JAI01361.1"/>
    </source>
</evidence>